<dbReference type="Proteomes" id="UP001142462">
    <property type="component" value="Unassembled WGS sequence"/>
</dbReference>
<dbReference type="RefSeq" id="WP_271172306.1">
    <property type="nucleotide sequence ID" value="NZ_BSEJ01000002.1"/>
</dbReference>
<sequence>MPHTDDRAPYATLRAAILSFDLLPGESLSERGLEPLTGASRTPIRAALLRLEGEGLTRRDGRGWRVAPIDLSEVRAAVEFREAVETGAVALVVDRASDDDLAALRALAEEPEHDDEEAGVRDGGDFHVALARLSGNAFFADALADVMTRLSRTRWLEVRTPQARAHARDEHAAILDAILAREAETATALVAAHARGTRERLVGFLEGERRRLRGRGMAIVDGGAEPSAG</sequence>
<dbReference type="AlphaFoldDB" id="A0A9W6H0X9"/>
<keyword evidence="2" id="KW-0238">DNA-binding</keyword>
<dbReference type="SUPFAM" id="SSF46785">
    <property type="entry name" value="Winged helix' DNA-binding domain"/>
    <property type="match status" value="1"/>
</dbReference>
<evidence type="ECO:0000256" key="2">
    <source>
        <dbReference type="ARBA" id="ARBA00023125"/>
    </source>
</evidence>
<dbReference type="GO" id="GO:0003677">
    <property type="term" value="F:DNA binding"/>
    <property type="evidence" value="ECO:0007669"/>
    <property type="project" value="UniProtKB-KW"/>
</dbReference>
<evidence type="ECO:0000313" key="6">
    <source>
        <dbReference type="Proteomes" id="UP001142462"/>
    </source>
</evidence>
<accession>A0A9W6H0X9</accession>
<feature type="domain" description="HTH gntR-type" evidence="4">
    <location>
        <begin position="3"/>
        <end position="69"/>
    </location>
</feature>
<keyword evidence="1" id="KW-0805">Transcription regulation</keyword>
<protein>
    <submittedName>
        <fullName evidence="5">GntR family transcriptional regulator</fullName>
    </submittedName>
</protein>
<comment type="caution">
    <text evidence="5">The sequence shown here is derived from an EMBL/GenBank/DDBJ whole genome shotgun (WGS) entry which is preliminary data.</text>
</comment>
<organism evidence="5 6">
    <name type="scientific">Microbacterium barkeri</name>
    <dbReference type="NCBI Taxonomy" id="33917"/>
    <lineage>
        <taxon>Bacteria</taxon>
        <taxon>Bacillati</taxon>
        <taxon>Actinomycetota</taxon>
        <taxon>Actinomycetes</taxon>
        <taxon>Micrococcales</taxon>
        <taxon>Microbacteriaceae</taxon>
        <taxon>Microbacterium</taxon>
    </lineage>
</organism>
<dbReference type="GO" id="GO:0003700">
    <property type="term" value="F:DNA-binding transcription factor activity"/>
    <property type="evidence" value="ECO:0007669"/>
    <property type="project" value="InterPro"/>
</dbReference>
<dbReference type="Pfam" id="PF00392">
    <property type="entry name" value="GntR"/>
    <property type="match status" value="1"/>
</dbReference>
<evidence type="ECO:0000256" key="1">
    <source>
        <dbReference type="ARBA" id="ARBA00023015"/>
    </source>
</evidence>
<evidence type="ECO:0000313" key="5">
    <source>
        <dbReference type="EMBL" id="GLJ60586.1"/>
    </source>
</evidence>
<dbReference type="InterPro" id="IPR036390">
    <property type="entry name" value="WH_DNA-bd_sf"/>
</dbReference>
<dbReference type="InterPro" id="IPR000524">
    <property type="entry name" value="Tscrpt_reg_HTH_GntR"/>
</dbReference>
<dbReference type="Gene3D" id="1.20.120.530">
    <property type="entry name" value="GntR ligand-binding domain-like"/>
    <property type="match status" value="1"/>
</dbReference>
<evidence type="ECO:0000259" key="4">
    <source>
        <dbReference type="PROSITE" id="PS50949"/>
    </source>
</evidence>
<dbReference type="EMBL" id="BSEJ01000002">
    <property type="protein sequence ID" value="GLJ60586.1"/>
    <property type="molecule type" value="Genomic_DNA"/>
</dbReference>
<gene>
    <name evidence="5" type="ORF">GCM10017576_07150</name>
</gene>
<dbReference type="InterPro" id="IPR011711">
    <property type="entry name" value="GntR_C"/>
</dbReference>
<dbReference type="PANTHER" id="PTHR43537">
    <property type="entry name" value="TRANSCRIPTIONAL REGULATOR, GNTR FAMILY"/>
    <property type="match status" value="1"/>
</dbReference>
<dbReference type="SUPFAM" id="SSF48008">
    <property type="entry name" value="GntR ligand-binding domain-like"/>
    <property type="match status" value="1"/>
</dbReference>
<keyword evidence="3" id="KW-0804">Transcription</keyword>
<dbReference type="Pfam" id="PF07729">
    <property type="entry name" value="FCD"/>
    <property type="match status" value="1"/>
</dbReference>
<dbReference type="Gene3D" id="1.10.10.10">
    <property type="entry name" value="Winged helix-like DNA-binding domain superfamily/Winged helix DNA-binding domain"/>
    <property type="match status" value="1"/>
</dbReference>
<keyword evidence="6" id="KW-1185">Reference proteome</keyword>
<dbReference type="InterPro" id="IPR036388">
    <property type="entry name" value="WH-like_DNA-bd_sf"/>
</dbReference>
<dbReference type="SMART" id="SM00895">
    <property type="entry name" value="FCD"/>
    <property type="match status" value="1"/>
</dbReference>
<dbReference type="InterPro" id="IPR008920">
    <property type="entry name" value="TF_FadR/GntR_C"/>
</dbReference>
<name>A0A9W6H0X9_9MICO</name>
<proteinExistence type="predicted"/>
<reference evidence="5" key="2">
    <citation type="submission" date="2023-01" db="EMBL/GenBank/DDBJ databases">
        <authorList>
            <person name="Sun Q."/>
            <person name="Evtushenko L."/>
        </authorList>
    </citation>
    <scope>NUCLEOTIDE SEQUENCE</scope>
    <source>
        <strain evidence="5">VKM Ac-1020</strain>
    </source>
</reference>
<dbReference type="PROSITE" id="PS50949">
    <property type="entry name" value="HTH_GNTR"/>
    <property type="match status" value="1"/>
</dbReference>
<evidence type="ECO:0000256" key="3">
    <source>
        <dbReference type="ARBA" id="ARBA00023163"/>
    </source>
</evidence>
<dbReference type="PANTHER" id="PTHR43537:SF45">
    <property type="entry name" value="GNTR FAMILY REGULATORY PROTEIN"/>
    <property type="match status" value="1"/>
</dbReference>
<dbReference type="SMART" id="SM00345">
    <property type="entry name" value="HTH_GNTR"/>
    <property type="match status" value="1"/>
</dbReference>
<reference evidence="5" key="1">
    <citation type="journal article" date="2014" name="Int. J. Syst. Evol. Microbiol.">
        <title>Complete genome sequence of Corynebacterium casei LMG S-19264T (=DSM 44701T), isolated from a smear-ripened cheese.</title>
        <authorList>
            <consortium name="US DOE Joint Genome Institute (JGI-PGF)"/>
            <person name="Walter F."/>
            <person name="Albersmeier A."/>
            <person name="Kalinowski J."/>
            <person name="Ruckert C."/>
        </authorList>
    </citation>
    <scope>NUCLEOTIDE SEQUENCE</scope>
    <source>
        <strain evidence="5">VKM Ac-1020</strain>
    </source>
</reference>